<dbReference type="InterPro" id="IPR011991">
    <property type="entry name" value="ArsR-like_HTH"/>
</dbReference>
<dbReference type="PANTHER" id="PTHR33154:SF18">
    <property type="entry name" value="ARSENICAL RESISTANCE OPERON REPRESSOR"/>
    <property type="match status" value="1"/>
</dbReference>
<dbReference type="GO" id="GO:0003677">
    <property type="term" value="F:DNA binding"/>
    <property type="evidence" value="ECO:0007669"/>
    <property type="project" value="UniProtKB-KW"/>
</dbReference>
<dbReference type="NCBIfam" id="NF033788">
    <property type="entry name" value="HTH_metalloreg"/>
    <property type="match status" value="1"/>
</dbReference>
<evidence type="ECO:0000313" key="5">
    <source>
        <dbReference type="EMBL" id="OSY34876.1"/>
    </source>
</evidence>
<keyword evidence="1" id="KW-0805">Transcription regulation</keyword>
<dbReference type="GO" id="GO:0003700">
    <property type="term" value="F:DNA-binding transcription factor activity"/>
    <property type="evidence" value="ECO:0007669"/>
    <property type="project" value="InterPro"/>
</dbReference>
<proteinExistence type="predicted"/>
<dbReference type="PROSITE" id="PS00846">
    <property type="entry name" value="HTH_ARSR_1"/>
    <property type="match status" value="1"/>
</dbReference>
<dbReference type="Gene3D" id="1.10.10.10">
    <property type="entry name" value="Winged helix-like DNA-binding domain superfamily/Winged helix DNA-binding domain"/>
    <property type="match status" value="1"/>
</dbReference>
<dbReference type="RefSeq" id="WP_085916494.1">
    <property type="nucleotide sequence ID" value="NZ_AP018920.1"/>
</dbReference>
<dbReference type="PRINTS" id="PR00778">
    <property type="entry name" value="HTHARSR"/>
</dbReference>
<dbReference type="InterPro" id="IPR051081">
    <property type="entry name" value="HTH_MetalResp_TranReg"/>
</dbReference>
<keyword evidence="2" id="KW-0238">DNA-binding</keyword>
<dbReference type="InterPro" id="IPR001845">
    <property type="entry name" value="HTH_ArsR_DNA-bd_dom"/>
</dbReference>
<evidence type="ECO:0000256" key="1">
    <source>
        <dbReference type="ARBA" id="ARBA00023015"/>
    </source>
</evidence>
<evidence type="ECO:0000259" key="4">
    <source>
        <dbReference type="PROSITE" id="PS50987"/>
    </source>
</evidence>
<sequence length="127" mass="13303">MSNLSPLLVSSAATRAALSSAEAAEVAPAFKALGDPVRLRLLSLIAAHEDGEACVCDISGAFELTGPTISHHLRVLREAGLVTSERRATWIYYRVHPQTVAMLADVLVPAGSPLRSTCAPDGSELPA</sequence>
<dbReference type="SUPFAM" id="SSF46785">
    <property type="entry name" value="Winged helix' DNA-binding domain"/>
    <property type="match status" value="1"/>
</dbReference>
<evidence type="ECO:0000313" key="6">
    <source>
        <dbReference type="Proteomes" id="UP000194360"/>
    </source>
</evidence>
<feature type="domain" description="HTH arsR-type" evidence="4">
    <location>
        <begin position="18"/>
        <end position="115"/>
    </location>
</feature>
<name>A0A1Y2MHX7_PSEAH</name>
<organism evidence="5 6">
    <name type="scientific">Pseudonocardia autotrophica</name>
    <name type="common">Amycolata autotrophica</name>
    <name type="synonym">Nocardia autotrophica</name>
    <dbReference type="NCBI Taxonomy" id="2074"/>
    <lineage>
        <taxon>Bacteria</taxon>
        <taxon>Bacillati</taxon>
        <taxon>Actinomycetota</taxon>
        <taxon>Actinomycetes</taxon>
        <taxon>Pseudonocardiales</taxon>
        <taxon>Pseudonocardiaceae</taxon>
        <taxon>Pseudonocardia</taxon>
    </lineage>
</organism>
<dbReference type="OrthoDB" id="9798835at2"/>
<protein>
    <submittedName>
        <fullName evidence="5">Arsenical resistance operon repressor</fullName>
    </submittedName>
</protein>
<dbReference type="PROSITE" id="PS50987">
    <property type="entry name" value="HTH_ARSR_2"/>
    <property type="match status" value="1"/>
</dbReference>
<dbReference type="InterPro" id="IPR018334">
    <property type="entry name" value="ArsR_HTH"/>
</dbReference>
<keyword evidence="6" id="KW-1185">Reference proteome</keyword>
<dbReference type="EMBL" id="MIGB01000063">
    <property type="protein sequence ID" value="OSY34876.1"/>
    <property type="molecule type" value="Genomic_DNA"/>
</dbReference>
<evidence type="ECO:0000256" key="2">
    <source>
        <dbReference type="ARBA" id="ARBA00023125"/>
    </source>
</evidence>
<reference evidence="5 6" key="1">
    <citation type="submission" date="2016-09" db="EMBL/GenBank/DDBJ databases">
        <title>Pseudonocardia autotrophica DSM535, a candidate organism with high potential of specific P450 cytochromes.</title>
        <authorList>
            <person name="Grumaz C."/>
            <person name="Vainshtein Y."/>
            <person name="Kirstahler P."/>
            <person name="Sohn K."/>
        </authorList>
    </citation>
    <scope>NUCLEOTIDE SEQUENCE [LARGE SCALE GENOMIC DNA]</scope>
    <source>
        <strain evidence="5 6">DSM 535</strain>
    </source>
</reference>
<dbReference type="Pfam" id="PF01022">
    <property type="entry name" value="HTH_5"/>
    <property type="match status" value="1"/>
</dbReference>
<dbReference type="InterPro" id="IPR036388">
    <property type="entry name" value="WH-like_DNA-bd_sf"/>
</dbReference>
<dbReference type="InterPro" id="IPR036390">
    <property type="entry name" value="WH_DNA-bd_sf"/>
</dbReference>
<gene>
    <name evidence="5" type="primary">arsR_2</name>
    <name evidence="5" type="ORF">BG845_06446</name>
</gene>
<keyword evidence="3" id="KW-0804">Transcription</keyword>
<comment type="caution">
    <text evidence="5">The sequence shown here is derived from an EMBL/GenBank/DDBJ whole genome shotgun (WGS) entry which is preliminary data.</text>
</comment>
<dbReference type="Proteomes" id="UP000194360">
    <property type="component" value="Unassembled WGS sequence"/>
</dbReference>
<dbReference type="AlphaFoldDB" id="A0A1Y2MHX7"/>
<dbReference type="CDD" id="cd00090">
    <property type="entry name" value="HTH_ARSR"/>
    <property type="match status" value="1"/>
</dbReference>
<evidence type="ECO:0000256" key="3">
    <source>
        <dbReference type="ARBA" id="ARBA00023163"/>
    </source>
</evidence>
<accession>A0A1Y2MHX7</accession>
<dbReference type="STRING" id="2074.BG845_06446"/>
<dbReference type="PANTHER" id="PTHR33154">
    <property type="entry name" value="TRANSCRIPTIONAL REGULATOR, ARSR FAMILY"/>
    <property type="match status" value="1"/>
</dbReference>
<dbReference type="SMART" id="SM00418">
    <property type="entry name" value="HTH_ARSR"/>
    <property type="match status" value="1"/>
</dbReference>